<reference evidence="2" key="1">
    <citation type="submission" date="2022-11" db="EMBL/GenBank/DDBJ databases">
        <title>Hoeflea poritis sp. nov., isolated from scleractinian coral Porites lutea.</title>
        <authorList>
            <person name="Zhang G."/>
            <person name="Wei Q."/>
            <person name="Cai L."/>
        </authorList>
    </citation>
    <scope>NUCLEOTIDE SEQUENCE</scope>
    <source>
        <strain evidence="2">E7-10</strain>
    </source>
</reference>
<keyword evidence="3" id="KW-1185">Reference proteome</keyword>
<evidence type="ECO:0000313" key="3">
    <source>
        <dbReference type="Proteomes" id="UP001148313"/>
    </source>
</evidence>
<comment type="caution">
    <text evidence="2">The sequence shown here is derived from an EMBL/GenBank/DDBJ whole genome shotgun (WGS) entry which is preliminary data.</text>
</comment>
<dbReference type="Proteomes" id="UP001148313">
    <property type="component" value="Unassembled WGS sequence"/>
</dbReference>
<evidence type="ECO:0000256" key="1">
    <source>
        <dbReference type="SAM" id="MobiDB-lite"/>
    </source>
</evidence>
<feature type="compositionally biased region" description="Polar residues" evidence="1">
    <location>
        <begin position="50"/>
        <end position="76"/>
    </location>
</feature>
<evidence type="ECO:0000313" key="2">
    <source>
        <dbReference type="EMBL" id="MDA4848581.1"/>
    </source>
</evidence>
<feature type="compositionally biased region" description="Basic and acidic residues" evidence="1">
    <location>
        <begin position="39"/>
        <end position="49"/>
    </location>
</feature>
<proteinExistence type="predicted"/>
<dbReference type="SUPFAM" id="SSF51735">
    <property type="entry name" value="NAD(P)-binding Rossmann-fold domains"/>
    <property type="match status" value="1"/>
</dbReference>
<dbReference type="EMBL" id="JAPJZH010000025">
    <property type="protein sequence ID" value="MDA4848581.1"/>
    <property type="molecule type" value="Genomic_DNA"/>
</dbReference>
<gene>
    <name evidence="2" type="ORF">OOZ53_24710</name>
</gene>
<dbReference type="InterPro" id="IPR036291">
    <property type="entry name" value="NAD(P)-bd_dom_sf"/>
</dbReference>
<protein>
    <recommendedName>
        <fullName evidence="4">NAD(P)-binding domain-containing protein</fullName>
    </recommendedName>
</protein>
<dbReference type="RefSeq" id="WP_271092449.1">
    <property type="nucleotide sequence ID" value="NZ_JAPJZH010000025.1"/>
</dbReference>
<feature type="region of interest" description="Disordered" evidence="1">
    <location>
        <begin position="39"/>
        <end position="76"/>
    </location>
</feature>
<dbReference type="Gene3D" id="3.40.50.720">
    <property type="entry name" value="NAD(P)-binding Rossmann-like Domain"/>
    <property type="match status" value="1"/>
</dbReference>
<name>A0ABT4VV56_9HYPH</name>
<accession>A0ABT4VV56</accession>
<sequence length="76" mass="8123">MANHILVTGGTGKTGRRVADQLRAKGLDWGADLLTGFAHEHETPTDVQDRAQTTADMIDSPQQPITPNDSSKGVPQ</sequence>
<organism evidence="2 3">
    <name type="scientific">Hoeflea poritis</name>
    <dbReference type="NCBI Taxonomy" id="2993659"/>
    <lineage>
        <taxon>Bacteria</taxon>
        <taxon>Pseudomonadati</taxon>
        <taxon>Pseudomonadota</taxon>
        <taxon>Alphaproteobacteria</taxon>
        <taxon>Hyphomicrobiales</taxon>
        <taxon>Rhizobiaceae</taxon>
        <taxon>Hoeflea</taxon>
    </lineage>
</organism>
<evidence type="ECO:0008006" key="4">
    <source>
        <dbReference type="Google" id="ProtNLM"/>
    </source>
</evidence>